<keyword evidence="2" id="KW-0812">Transmembrane</keyword>
<gene>
    <name evidence="3" type="ORF">FB556_0701</name>
</gene>
<feature type="transmembrane region" description="Helical" evidence="2">
    <location>
        <begin position="167"/>
        <end position="188"/>
    </location>
</feature>
<accession>A0A543ANT9</accession>
<feature type="transmembrane region" description="Helical" evidence="2">
    <location>
        <begin position="194"/>
        <end position="219"/>
    </location>
</feature>
<organism evidence="3 4">
    <name type="scientific">Enteractinococcus coprophilus</name>
    <dbReference type="NCBI Taxonomy" id="1027633"/>
    <lineage>
        <taxon>Bacteria</taxon>
        <taxon>Bacillati</taxon>
        <taxon>Actinomycetota</taxon>
        <taxon>Actinomycetes</taxon>
        <taxon>Micrococcales</taxon>
        <taxon>Micrococcaceae</taxon>
    </lineage>
</organism>
<dbReference type="AlphaFoldDB" id="A0A543ANT9"/>
<dbReference type="Proteomes" id="UP000319746">
    <property type="component" value="Unassembled WGS sequence"/>
</dbReference>
<feature type="transmembrane region" description="Helical" evidence="2">
    <location>
        <begin position="118"/>
        <end position="146"/>
    </location>
</feature>
<proteinExistence type="predicted"/>
<dbReference type="EMBL" id="VFOU01000001">
    <property type="protein sequence ID" value="TQL74243.1"/>
    <property type="molecule type" value="Genomic_DNA"/>
</dbReference>
<evidence type="ECO:0008006" key="5">
    <source>
        <dbReference type="Google" id="ProtNLM"/>
    </source>
</evidence>
<evidence type="ECO:0000256" key="1">
    <source>
        <dbReference type="SAM" id="MobiDB-lite"/>
    </source>
</evidence>
<evidence type="ECO:0000313" key="4">
    <source>
        <dbReference type="Proteomes" id="UP000319746"/>
    </source>
</evidence>
<feature type="transmembrane region" description="Helical" evidence="2">
    <location>
        <begin position="231"/>
        <end position="256"/>
    </location>
</feature>
<dbReference type="RefSeq" id="WP_141864727.1">
    <property type="nucleotide sequence ID" value="NZ_BAABAN010000016.1"/>
</dbReference>
<sequence>MSNPTPDYHNVSSHHQSTETVPPPPQDDPGYGSHMPQQKAGPNNFVLGLNDQVGIISRLAKNQTLEAFQVARRSPLLWVVTLGIGAVLIGLLLATTLARMSGAAMSSFASAFGGGSVYFGMTAGAWFTIVFASIVVVAIVMALRAVALHLTFQLGGKPQAFRESMSVLATAYSLHLPIMALMLLLVLIPGRSWVMIVGVIGAFLWTVFTLLSELLIYIGLNRTTGFANSPLRAHVIATAIWMIAVAIIYVLVTLIMGDIATNSLGGLL</sequence>
<keyword evidence="2" id="KW-0472">Membrane</keyword>
<keyword evidence="2" id="KW-1133">Transmembrane helix</keyword>
<comment type="caution">
    <text evidence="3">The sequence shown here is derived from an EMBL/GenBank/DDBJ whole genome shotgun (WGS) entry which is preliminary data.</text>
</comment>
<dbReference type="OrthoDB" id="5198089at2"/>
<feature type="transmembrane region" description="Helical" evidence="2">
    <location>
        <begin position="76"/>
        <end position="98"/>
    </location>
</feature>
<evidence type="ECO:0000256" key="2">
    <source>
        <dbReference type="SAM" id="Phobius"/>
    </source>
</evidence>
<feature type="compositionally biased region" description="Polar residues" evidence="1">
    <location>
        <begin position="1"/>
        <end position="20"/>
    </location>
</feature>
<keyword evidence="4" id="KW-1185">Reference proteome</keyword>
<feature type="region of interest" description="Disordered" evidence="1">
    <location>
        <begin position="1"/>
        <end position="37"/>
    </location>
</feature>
<evidence type="ECO:0000313" key="3">
    <source>
        <dbReference type="EMBL" id="TQL74243.1"/>
    </source>
</evidence>
<reference evidence="3 4" key="1">
    <citation type="submission" date="2019-06" db="EMBL/GenBank/DDBJ databases">
        <title>Sequencing the genomes of 1000 actinobacteria strains.</title>
        <authorList>
            <person name="Klenk H.-P."/>
        </authorList>
    </citation>
    <scope>NUCLEOTIDE SEQUENCE [LARGE SCALE GENOMIC DNA]</scope>
    <source>
        <strain evidence="3 4">DSM 24083</strain>
    </source>
</reference>
<protein>
    <recommendedName>
        <fullName evidence="5">Yip1-like protein</fullName>
    </recommendedName>
</protein>
<name>A0A543ANT9_9MICC</name>